<dbReference type="PANTHER" id="PTHR12176">
    <property type="entry name" value="SAM-DEPENDENT METHYLTRANSFERASE SUPERFAMILY PROTEIN"/>
    <property type="match status" value="1"/>
</dbReference>
<dbReference type="FunFam" id="3.40.50.150:FF:000351">
    <property type="entry name" value="S-adenosyl-L-methionine-dependent methyltransferase superfamily protein"/>
    <property type="match status" value="1"/>
</dbReference>
<dbReference type="GO" id="GO:0032259">
    <property type="term" value="P:methylation"/>
    <property type="evidence" value="ECO:0007669"/>
    <property type="project" value="UniProtKB-KW"/>
</dbReference>
<dbReference type="RefSeq" id="XP_022947566.1">
    <property type="nucleotide sequence ID" value="XM_023091798.1"/>
</dbReference>
<name>A0A6J1G6T2_CUCMO</name>
<evidence type="ECO:0000313" key="4">
    <source>
        <dbReference type="Proteomes" id="UP000504609"/>
    </source>
</evidence>
<dbReference type="Proteomes" id="UP000504609">
    <property type="component" value="Unplaced"/>
</dbReference>
<gene>
    <name evidence="5" type="primary">LOC111451388</name>
</gene>
<evidence type="ECO:0000256" key="3">
    <source>
        <dbReference type="ARBA" id="ARBA00022679"/>
    </source>
</evidence>
<sequence length="435" mass="48294">MWRRAGILRGLGVRRFSAETRRRIEDEGDWFYASEWWGNDYDGDGDGRTVFSSTSEKGNGVVSVLSYPSSRPNGLHWPGTGRWLQQRYAEVCPGCKNEERFGILGYQWRVLRFNDNTRQSTAKVMAAYRESKPESIFLMQQAHCLAVPYLKSMISVGLTTIASCGYDLLNAIQGKQNLRILCIGHGGGSLPLFLASKIQGANVDIVEIDPLVISASIQAMGFPAFSVMTASGERAFARPESIDDVMWKGIHERLFLYELDAEDFVCNTTNPYDMIFIDAYDGDDIFPNKLWDPNSTFLEALSKRLHPKHGTVVVNLHSDSDLLTSDGSVPSVLEHILPMGKYVSRIGRAYKDVLTRDERSGLGFTVAVPWVCNTSLVVCKGFEMNGFKAKSLLASLALDPPKANFLSTSLMAVNAEKRLSLSNNDDDDAPGVFSR</sequence>
<dbReference type="PANTHER" id="PTHR12176:SF56">
    <property type="entry name" value="OS04G0510700 PROTEIN"/>
    <property type="match status" value="1"/>
</dbReference>
<proteinExistence type="inferred from homology"/>
<dbReference type="GeneID" id="111451388"/>
<evidence type="ECO:0000256" key="2">
    <source>
        <dbReference type="ARBA" id="ARBA00022603"/>
    </source>
</evidence>
<evidence type="ECO:0000313" key="5">
    <source>
        <dbReference type="RefSeq" id="XP_022947566.1"/>
    </source>
</evidence>
<dbReference type="Gene3D" id="3.40.50.150">
    <property type="entry name" value="Vaccinia Virus protein VP39"/>
    <property type="match status" value="1"/>
</dbReference>
<evidence type="ECO:0000256" key="1">
    <source>
        <dbReference type="ARBA" id="ARBA00008361"/>
    </source>
</evidence>
<dbReference type="AlphaFoldDB" id="A0A6J1G6T2"/>
<dbReference type="SUPFAM" id="SSF53335">
    <property type="entry name" value="S-adenosyl-L-methionine-dependent methyltransferases"/>
    <property type="match status" value="1"/>
</dbReference>
<keyword evidence="3" id="KW-0808">Transferase</keyword>
<organism evidence="4 5">
    <name type="scientific">Cucurbita moschata</name>
    <name type="common">Winter crookneck squash</name>
    <name type="synonym">Cucurbita pepo var. moschata</name>
    <dbReference type="NCBI Taxonomy" id="3662"/>
    <lineage>
        <taxon>Eukaryota</taxon>
        <taxon>Viridiplantae</taxon>
        <taxon>Streptophyta</taxon>
        <taxon>Embryophyta</taxon>
        <taxon>Tracheophyta</taxon>
        <taxon>Spermatophyta</taxon>
        <taxon>Magnoliopsida</taxon>
        <taxon>eudicotyledons</taxon>
        <taxon>Gunneridae</taxon>
        <taxon>Pentapetalae</taxon>
        <taxon>rosids</taxon>
        <taxon>fabids</taxon>
        <taxon>Cucurbitales</taxon>
        <taxon>Cucurbitaceae</taxon>
        <taxon>Cucurbiteae</taxon>
        <taxon>Cucurbita</taxon>
    </lineage>
</organism>
<protein>
    <submittedName>
        <fullName evidence="5">Uncharacterized protein LOC111451388 isoform X1</fullName>
    </submittedName>
</protein>
<reference evidence="5" key="1">
    <citation type="submission" date="2025-08" db="UniProtKB">
        <authorList>
            <consortium name="RefSeq"/>
        </authorList>
    </citation>
    <scope>IDENTIFICATION</scope>
    <source>
        <tissue evidence="5">Young leaves</tissue>
    </source>
</reference>
<keyword evidence="4" id="KW-1185">Reference proteome</keyword>
<keyword evidence="2" id="KW-0489">Methyltransferase</keyword>
<dbReference type="InterPro" id="IPR029063">
    <property type="entry name" value="SAM-dependent_MTases_sf"/>
</dbReference>
<dbReference type="GO" id="GO:0008168">
    <property type="term" value="F:methyltransferase activity"/>
    <property type="evidence" value="ECO:0007669"/>
    <property type="project" value="UniProtKB-KW"/>
</dbReference>
<accession>A0A6J1G6T2</accession>
<dbReference type="InterPro" id="IPR051419">
    <property type="entry name" value="Lys/N-term_MeTrsfase_sf"/>
</dbReference>
<comment type="similarity">
    <text evidence="1">Belongs to the methyltransferase superfamily.</text>
</comment>
<dbReference type="KEGG" id="cmos:111451388"/>